<comment type="caution">
    <text evidence="3">The sequence shown here is derived from an EMBL/GenBank/DDBJ whole genome shotgun (WGS) entry which is preliminary data.</text>
</comment>
<feature type="transmembrane region" description="Helical" evidence="1">
    <location>
        <begin position="17"/>
        <end position="39"/>
    </location>
</feature>
<keyword evidence="1" id="KW-0472">Membrane</keyword>
<feature type="transmembrane region" description="Helical" evidence="1">
    <location>
        <begin position="51"/>
        <end position="73"/>
    </location>
</feature>
<evidence type="ECO:0000256" key="1">
    <source>
        <dbReference type="SAM" id="Phobius"/>
    </source>
</evidence>
<organism evidence="3 4">
    <name type="scientific">Roridomyces roridus</name>
    <dbReference type="NCBI Taxonomy" id="1738132"/>
    <lineage>
        <taxon>Eukaryota</taxon>
        <taxon>Fungi</taxon>
        <taxon>Dikarya</taxon>
        <taxon>Basidiomycota</taxon>
        <taxon>Agaricomycotina</taxon>
        <taxon>Agaricomycetes</taxon>
        <taxon>Agaricomycetidae</taxon>
        <taxon>Agaricales</taxon>
        <taxon>Marasmiineae</taxon>
        <taxon>Mycenaceae</taxon>
        <taxon>Roridomyces</taxon>
    </lineage>
</organism>
<feature type="transmembrane region" description="Helical" evidence="1">
    <location>
        <begin position="93"/>
        <end position="114"/>
    </location>
</feature>
<gene>
    <name evidence="3" type="ORF">FB45DRAFT_936786</name>
</gene>
<dbReference type="PANTHER" id="PTHR40465">
    <property type="entry name" value="CHROMOSOME 1, WHOLE GENOME SHOTGUN SEQUENCE"/>
    <property type="match status" value="1"/>
</dbReference>
<dbReference type="InterPro" id="IPR045339">
    <property type="entry name" value="DUF6534"/>
</dbReference>
<dbReference type="PANTHER" id="PTHR40465:SF1">
    <property type="entry name" value="DUF6534 DOMAIN-CONTAINING PROTEIN"/>
    <property type="match status" value="1"/>
</dbReference>
<accession>A0AAD7FEQ5</accession>
<feature type="domain" description="DUF6534" evidence="2">
    <location>
        <begin position="177"/>
        <end position="265"/>
    </location>
</feature>
<evidence type="ECO:0000259" key="2">
    <source>
        <dbReference type="Pfam" id="PF20152"/>
    </source>
</evidence>
<reference evidence="3" key="1">
    <citation type="submission" date="2023-03" db="EMBL/GenBank/DDBJ databases">
        <title>Massive genome expansion in bonnet fungi (Mycena s.s.) driven by repeated elements and novel gene families across ecological guilds.</title>
        <authorList>
            <consortium name="Lawrence Berkeley National Laboratory"/>
            <person name="Harder C.B."/>
            <person name="Miyauchi S."/>
            <person name="Viragh M."/>
            <person name="Kuo A."/>
            <person name="Thoen E."/>
            <person name="Andreopoulos B."/>
            <person name="Lu D."/>
            <person name="Skrede I."/>
            <person name="Drula E."/>
            <person name="Henrissat B."/>
            <person name="Morin E."/>
            <person name="Kohler A."/>
            <person name="Barry K."/>
            <person name="LaButti K."/>
            <person name="Morin E."/>
            <person name="Salamov A."/>
            <person name="Lipzen A."/>
            <person name="Mereny Z."/>
            <person name="Hegedus B."/>
            <person name="Baldrian P."/>
            <person name="Stursova M."/>
            <person name="Weitz H."/>
            <person name="Taylor A."/>
            <person name="Grigoriev I.V."/>
            <person name="Nagy L.G."/>
            <person name="Martin F."/>
            <person name="Kauserud H."/>
        </authorList>
    </citation>
    <scope>NUCLEOTIDE SEQUENCE</scope>
    <source>
        <strain evidence="3">9284</strain>
    </source>
</reference>
<keyword evidence="1" id="KW-1133">Transmembrane helix</keyword>
<dbReference type="Proteomes" id="UP001221142">
    <property type="component" value="Unassembled WGS sequence"/>
</dbReference>
<name>A0AAD7FEQ5_9AGAR</name>
<protein>
    <recommendedName>
        <fullName evidence="2">DUF6534 domain-containing protein</fullName>
    </recommendedName>
</protein>
<keyword evidence="1" id="KW-0812">Transmembrane</keyword>
<feature type="transmembrane region" description="Helical" evidence="1">
    <location>
        <begin position="237"/>
        <end position="261"/>
    </location>
</feature>
<dbReference type="Pfam" id="PF20152">
    <property type="entry name" value="DUF6534"/>
    <property type="match status" value="1"/>
</dbReference>
<keyword evidence="4" id="KW-1185">Reference proteome</keyword>
<dbReference type="EMBL" id="JARKIF010000026">
    <property type="protein sequence ID" value="KAJ7614383.1"/>
    <property type="molecule type" value="Genomic_DNA"/>
</dbReference>
<feature type="transmembrane region" description="Helical" evidence="1">
    <location>
        <begin position="199"/>
        <end position="225"/>
    </location>
</feature>
<dbReference type="AlphaFoldDB" id="A0AAD7FEQ5"/>
<evidence type="ECO:0000313" key="4">
    <source>
        <dbReference type="Proteomes" id="UP001221142"/>
    </source>
</evidence>
<proteinExistence type="predicted"/>
<feature type="transmembrane region" description="Helical" evidence="1">
    <location>
        <begin position="126"/>
        <end position="150"/>
    </location>
</feature>
<sequence length="283" mass="30849">MQPAIDDEAAPYIVGPWLIATAIDLVIQGVLLAQFIKYFTTFSGDPRVLRVYVAILLCLTCLKSAQAIAGTWYQLVVYSGDLPVVLEQYFGGGWLLGSAPSVVEILALYAQSYFCYRLYIISRNVLLVAAVSGIFVAALVINSIAASYILNEGYRHMKEIKYWCSVFLPVMLVGYALMTCSTAYYLLKSKREALPSSAGFFKALLVLTFQTAAPATICALVNLIITLTFPAHPYDFAPALAASTPNLLLPNMYTFSVMWTLNARTQLRTTLSTEVSGGVTVGG</sequence>
<evidence type="ECO:0000313" key="3">
    <source>
        <dbReference type="EMBL" id="KAJ7614383.1"/>
    </source>
</evidence>
<feature type="transmembrane region" description="Helical" evidence="1">
    <location>
        <begin position="162"/>
        <end position="187"/>
    </location>
</feature>